<organism evidence="2 3">
    <name type="scientific">Ideonella lacteola</name>
    <dbReference type="NCBI Taxonomy" id="2984193"/>
    <lineage>
        <taxon>Bacteria</taxon>
        <taxon>Pseudomonadati</taxon>
        <taxon>Pseudomonadota</taxon>
        <taxon>Betaproteobacteria</taxon>
        <taxon>Burkholderiales</taxon>
        <taxon>Sphaerotilaceae</taxon>
        <taxon>Ideonella</taxon>
    </lineage>
</organism>
<evidence type="ECO:0000313" key="2">
    <source>
        <dbReference type="EMBL" id="MEK8029823.1"/>
    </source>
</evidence>
<dbReference type="RefSeq" id="WP_341424156.1">
    <property type="nucleotide sequence ID" value="NZ_JBBUTG010000001.1"/>
</dbReference>
<evidence type="ECO:0000256" key="1">
    <source>
        <dbReference type="SAM" id="SignalP"/>
    </source>
</evidence>
<comment type="caution">
    <text evidence="2">The sequence shown here is derived from an EMBL/GenBank/DDBJ whole genome shotgun (WGS) entry which is preliminary data.</text>
</comment>
<accession>A0ABU9BK15</accession>
<sequence length="432" mass="46073">MRTALLASAAVAVLWLMPSQASIAAPRVPSDDHEVIERLPTRLPGAAPARTGAGQRAALRQQAAQAQPNLSLALAAAREAIDQARRSGDPRDWGQAQAVLAPWWKDAEPPGPVRLLRATIRQGLHDFVGALADLDALLASPLAVGGPPALRRAAFSQSASPALALHAQAELTRSSIHQVQGRYAEARLGCERLAGDAYAALGDGVRTAAQACLVELGQLQGRLSARQADAALSKLGAADDPWLALLRAELAQRTGDRRADGLFRAASAGEAPSLYALATYADWLLDQHRPADVVRLLRGYEAADALLLRIAIARHQLKDESASELATQLQARFDAALARGDRSHAREQARFMLDLRHDAPQALVLAQQNWSWQREPADALLLLRAAAAAGEPQAAEPVRRWAREQGFVDVRWPSISAAPVRAATPTHSGSAS</sequence>
<dbReference type="Proteomes" id="UP001371218">
    <property type="component" value="Unassembled WGS sequence"/>
</dbReference>
<reference evidence="2 3" key="1">
    <citation type="submission" date="2024-04" db="EMBL/GenBank/DDBJ databases">
        <title>Novel species of the genus Ideonella isolated from streams.</title>
        <authorList>
            <person name="Lu H."/>
        </authorList>
    </citation>
    <scope>NUCLEOTIDE SEQUENCE [LARGE SCALE GENOMIC DNA]</scope>
    <source>
        <strain evidence="2 3">DXS29W</strain>
    </source>
</reference>
<proteinExistence type="predicted"/>
<evidence type="ECO:0000313" key="3">
    <source>
        <dbReference type="Proteomes" id="UP001371218"/>
    </source>
</evidence>
<feature type="signal peptide" evidence="1">
    <location>
        <begin position="1"/>
        <end position="24"/>
    </location>
</feature>
<keyword evidence="1" id="KW-0732">Signal</keyword>
<gene>
    <name evidence="2" type="ORF">AACH06_03230</name>
</gene>
<dbReference type="EMBL" id="JBBUTG010000001">
    <property type="protein sequence ID" value="MEK8029823.1"/>
    <property type="molecule type" value="Genomic_DNA"/>
</dbReference>
<protein>
    <submittedName>
        <fullName evidence="2">Uncharacterized protein</fullName>
    </submittedName>
</protein>
<feature type="chain" id="PRO_5047024711" evidence="1">
    <location>
        <begin position="25"/>
        <end position="432"/>
    </location>
</feature>
<name>A0ABU9BK15_9BURK</name>
<keyword evidence="3" id="KW-1185">Reference proteome</keyword>